<feature type="domain" description="S1 motif" evidence="8">
    <location>
        <begin position="33"/>
        <end position="111"/>
    </location>
</feature>
<dbReference type="RefSeq" id="YP_009654299.1">
    <property type="nucleotide sequence ID" value="NC_042794.1"/>
</dbReference>
<dbReference type="GO" id="GO:0046872">
    <property type="term" value="F:metal ion binding"/>
    <property type="evidence" value="ECO:0007669"/>
    <property type="project" value="UniProtKB-KW"/>
</dbReference>
<evidence type="ECO:0000256" key="1">
    <source>
        <dbReference type="ARBA" id="ARBA00001946"/>
    </source>
</evidence>
<dbReference type="InterPro" id="IPR012340">
    <property type="entry name" value="NA-bd_OB-fold"/>
</dbReference>
<dbReference type="Gene3D" id="2.40.50.140">
    <property type="entry name" value="Nucleic acid-binding proteins"/>
    <property type="match status" value="1"/>
</dbReference>
<dbReference type="GO" id="GO:0016787">
    <property type="term" value="F:hydrolase activity"/>
    <property type="evidence" value="ECO:0007669"/>
    <property type="project" value="UniProtKB-KW"/>
</dbReference>
<dbReference type="PANTHER" id="PTHR30001:SF0">
    <property type="entry name" value="RIBONUCLEASE G"/>
    <property type="match status" value="1"/>
</dbReference>
<evidence type="ECO:0000256" key="3">
    <source>
        <dbReference type="ARBA" id="ARBA00022723"/>
    </source>
</evidence>
<evidence type="ECO:0000256" key="5">
    <source>
        <dbReference type="ARBA" id="ARBA00022842"/>
    </source>
</evidence>
<dbReference type="InterPro" id="IPR003029">
    <property type="entry name" value="S1_domain"/>
</dbReference>
<dbReference type="EMBL" id="MH853471">
    <property type="protein sequence ID" value="QCH39586.1"/>
    <property type="molecule type" value="Genomic_DNA"/>
</dbReference>
<reference evidence="9" key="1">
    <citation type="submission" date="2018-09" db="EMBL/GenBank/DDBJ databases">
        <authorList>
            <person name="Pasella M."/>
            <person name="Verbruggen H."/>
            <person name="Nelson W.A."/>
            <person name="Diaz-Tapia P."/>
        </authorList>
    </citation>
    <scope>NUCLEOTIDE SEQUENCE</scope>
</reference>
<protein>
    <submittedName>
        <fullName evidence="9">Ribonuclease E</fullName>
    </submittedName>
</protein>
<evidence type="ECO:0000259" key="8">
    <source>
        <dbReference type="SMART" id="SM00316"/>
    </source>
</evidence>
<evidence type="ECO:0000313" key="9">
    <source>
        <dbReference type="EMBL" id="QCH39586.1"/>
    </source>
</evidence>
<comment type="function">
    <text evidence="7">Involved in intercistronic processing of primary transcripts from chloroplast operons. The endonucleolytic activity of the enzyme depends on the number of phosphates at the 5' end, is inhibited by structured RNA, and preferentially cleaves A/U-rich sequences.</text>
</comment>
<dbReference type="InterPro" id="IPR019307">
    <property type="entry name" value="RNA-bd_AU-1/RNase_E/G"/>
</dbReference>
<dbReference type="SMART" id="SM00316">
    <property type="entry name" value="S1"/>
    <property type="match status" value="1"/>
</dbReference>
<dbReference type="SUPFAM" id="SSF50249">
    <property type="entry name" value="Nucleic acid-binding proteins"/>
    <property type="match status" value="1"/>
</dbReference>
<dbReference type="GO" id="GO:0003723">
    <property type="term" value="F:RNA binding"/>
    <property type="evidence" value="ECO:0007669"/>
    <property type="project" value="UniProtKB-KW"/>
</dbReference>
<name>A0A4D6UXF3_9FLOR</name>
<dbReference type="AlphaFoldDB" id="A0A4D6UXF3"/>
<dbReference type="PANTHER" id="PTHR30001">
    <property type="entry name" value="RIBONUCLEASE"/>
    <property type="match status" value="1"/>
</dbReference>
<organism evidence="9">
    <name type="scientific">Pleurostichidium falkenbergii</name>
    <dbReference type="NCBI Taxonomy" id="121064"/>
    <lineage>
        <taxon>Eukaryota</taxon>
        <taxon>Rhodophyta</taxon>
        <taxon>Florideophyceae</taxon>
        <taxon>Rhodymeniophycidae</taxon>
        <taxon>Ceramiales</taxon>
        <taxon>Rhodomelaceae</taxon>
        <taxon>Pleurostichidium</taxon>
    </lineage>
</organism>
<keyword evidence="5" id="KW-0460">Magnesium</keyword>
<evidence type="ECO:0000256" key="6">
    <source>
        <dbReference type="ARBA" id="ARBA00022884"/>
    </source>
</evidence>
<evidence type="ECO:0000256" key="7">
    <source>
        <dbReference type="ARBA" id="ARBA00023436"/>
    </source>
</evidence>
<dbReference type="GeneID" id="40488179"/>
<keyword evidence="4" id="KW-0378">Hydrolase</keyword>
<keyword evidence="3" id="KW-0479">Metal-binding</keyword>
<evidence type="ECO:0000256" key="4">
    <source>
        <dbReference type="ARBA" id="ARBA00022801"/>
    </source>
</evidence>
<dbReference type="Pfam" id="PF10150">
    <property type="entry name" value="RNase_E_G"/>
    <property type="match status" value="1"/>
</dbReference>
<accession>A0A4D6UXF3</accession>
<keyword evidence="6" id="KW-0694">RNA-binding</keyword>
<dbReference type="GO" id="GO:0005737">
    <property type="term" value="C:cytoplasm"/>
    <property type="evidence" value="ECO:0007669"/>
    <property type="project" value="TreeGrafter"/>
</dbReference>
<keyword evidence="9" id="KW-0934">Plastid</keyword>
<dbReference type="GO" id="GO:0006364">
    <property type="term" value="P:rRNA processing"/>
    <property type="evidence" value="ECO:0007669"/>
    <property type="project" value="TreeGrafter"/>
</dbReference>
<geneLocation type="plastid" evidence="9"/>
<dbReference type="NCBIfam" id="TIGR00757">
    <property type="entry name" value="RNaseEG"/>
    <property type="match status" value="1"/>
</dbReference>
<sequence length="497" mass="58021">MVKKIVISYFSSIAATLQASKVQEIILINQTYQLNDIYLGVVQKIFSSINAAFINLGQHGKSGFIHFSDLKTLNRSQKFFCINDLLSINQLLLVQVVKEPTLNKGPRLTSNIHLHGKYIVLMPLCNMVLISNRIYDNNERIHLYSLAILIKPESMGLIVKFCARGVSESLILEDLDLLVRQWSFIQKRFLLNYLPCLLYKDEDLVKKVIRDVYDKAIKKILVDSEDALKLVYYYLKKWSYISPTIKTKIQLYDKNFCVLEKFHVKDTIRQLLNSKVDLLHGGYLFIESYEALTVIDVNSGSFNKLHSSKETVLRINFYAAIEISYQLKARNINGVVLIDFIDMYSQRDQLKLLEHFNKLLIYDDCSPQVVELSELGLLELTRRRKNRSLREIFCYTDQYDIYDDTCSVIDDLPYELFFYISNESWKNYSSLNQSIRSLFFGKQFSLSKLVTNKFMSSGNSLISKYFLSLDKKNEMNFFYPKANYILPLLFYSKFTKF</sequence>
<evidence type="ECO:0000256" key="2">
    <source>
        <dbReference type="ARBA" id="ARBA00005522"/>
    </source>
</evidence>
<gene>
    <name evidence="9" type="primary">rne</name>
</gene>
<comment type="similarity">
    <text evidence="2">Belongs to the RNase E/G family.</text>
</comment>
<comment type="cofactor">
    <cofactor evidence="1">
        <name>Mg(2+)</name>
        <dbReference type="ChEBI" id="CHEBI:18420"/>
    </cofactor>
</comment>
<proteinExistence type="inferred from homology"/>
<dbReference type="CDD" id="cd04453">
    <property type="entry name" value="S1_RNase_E"/>
    <property type="match status" value="1"/>
</dbReference>
<dbReference type="GO" id="GO:0004540">
    <property type="term" value="F:RNA nuclease activity"/>
    <property type="evidence" value="ECO:0007669"/>
    <property type="project" value="InterPro"/>
</dbReference>
<dbReference type="InterPro" id="IPR004659">
    <property type="entry name" value="RNase_E/G"/>
</dbReference>
<reference evidence="9" key="2">
    <citation type="journal article" date="2019" name="Phycologia">
        <title>The phylogenetic position of the morphologically unusual Pleurostichidium falkenbergii (Rhodomelaceae, Rhodophyta) based on plastid phylogenomics.</title>
        <authorList>
            <person name="Pasella M.M."/>
            <person name="Verbruggen H."/>
            <person name="Nelson W.A."/>
            <person name="Diaz-Tapia P."/>
        </authorList>
    </citation>
    <scope>NUCLEOTIDE SEQUENCE</scope>
</reference>